<gene>
    <name evidence="2" type="ORF">J2S10_004701</name>
</gene>
<dbReference type="InterPro" id="IPR037523">
    <property type="entry name" value="VOC_core"/>
</dbReference>
<dbReference type="Proteomes" id="UP001224122">
    <property type="component" value="Unassembled WGS sequence"/>
</dbReference>
<dbReference type="PANTHER" id="PTHR34109">
    <property type="entry name" value="BNAUNNG04460D PROTEIN-RELATED"/>
    <property type="match status" value="1"/>
</dbReference>
<keyword evidence="3" id="KW-1185">Reference proteome</keyword>
<dbReference type="RefSeq" id="WP_307412822.1">
    <property type="nucleotide sequence ID" value="NZ_JAUSTW010000009.1"/>
</dbReference>
<dbReference type="Gene3D" id="3.30.720.120">
    <property type="match status" value="1"/>
</dbReference>
<dbReference type="PROSITE" id="PS51819">
    <property type="entry name" value="VOC"/>
    <property type="match status" value="1"/>
</dbReference>
<accession>A0ABT9Y1U3</accession>
<dbReference type="InterPro" id="IPR004360">
    <property type="entry name" value="Glyas_Fos-R_dOase_dom"/>
</dbReference>
<comment type="caution">
    <text evidence="2">The sequence shown here is derived from an EMBL/GenBank/DDBJ whole genome shotgun (WGS) entry which is preliminary data.</text>
</comment>
<dbReference type="InterPro" id="IPR029068">
    <property type="entry name" value="Glyas_Bleomycin-R_OHBP_Dase"/>
</dbReference>
<organism evidence="2 3">
    <name type="scientific">Neobacillus ginsengisoli</name>
    <dbReference type="NCBI Taxonomy" id="904295"/>
    <lineage>
        <taxon>Bacteria</taxon>
        <taxon>Bacillati</taxon>
        <taxon>Bacillota</taxon>
        <taxon>Bacilli</taxon>
        <taxon>Bacillales</taxon>
        <taxon>Bacillaceae</taxon>
        <taxon>Neobacillus</taxon>
    </lineage>
</organism>
<protein>
    <submittedName>
        <fullName evidence="2">PhnB protein</fullName>
    </submittedName>
</protein>
<name>A0ABT9Y1U3_9BACI</name>
<dbReference type="SUPFAM" id="SSF54593">
    <property type="entry name" value="Glyoxalase/Bleomycin resistance protein/Dihydroxybiphenyl dioxygenase"/>
    <property type="match status" value="1"/>
</dbReference>
<dbReference type="CDD" id="cd07246">
    <property type="entry name" value="VOC_like"/>
    <property type="match status" value="1"/>
</dbReference>
<proteinExistence type="predicted"/>
<dbReference type="Gene3D" id="3.30.720.110">
    <property type="match status" value="1"/>
</dbReference>
<evidence type="ECO:0000313" key="2">
    <source>
        <dbReference type="EMBL" id="MDQ0201495.1"/>
    </source>
</evidence>
<evidence type="ECO:0000259" key="1">
    <source>
        <dbReference type="PROSITE" id="PS51819"/>
    </source>
</evidence>
<dbReference type="PANTHER" id="PTHR34109:SF1">
    <property type="entry name" value="VOC DOMAIN-CONTAINING PROTEIN"/>
    <property type="match status" value="1"/>
</dbReference>
<sequence length="130" mass="14313">MSRDISTAIPMLAVNDAKNAIEFYKNVFRADEVNRMVTIDGKIEHAEVKVGNAHIMIADEFPGHNRAAKSLGGKPGIIYLYVDNVDDVVERAVNSGSTSLRPIQDMPHGDRVGKIEDPFGHVWMVATPLK</sequence>
<evidence type="ECO:0000313" key="3">
    <source>
        <dbReference type="Proteomes" id="UP001224122"/>
    </source>
</evidence>
<reference evidence="2 3" key="1">
    <citation type="submission" date="2023-07" db="EMBL/GenBank/DDBJ databases">
        <title>Genomic Encyclopedia of Type Strains, Phase IV (KMG-IV): sequencing the most valuable type-strain genomes for metagenomic binning, comparative biology and taxonomic classification.</title>
        <authorList>
            <person name="Goeker M."/>
        </authorList>
    </citation>
    <scope>NUCLEOTIDE SEQUENCE [LARGE SCALE GENOMIC DNA]</scope>
    <source>
        <strain evidence="2 3">DSM 27594</strain>
    </source>
</reference>
<feature type="domain" description="VOC" evidence="1">
    <location>
        <begin position="6"/>
        <end position="128"/>
    </location>
</feature>
<dbReference type="Pfam" id="PF00903">
    <property type="entry name" value="Glyoxalase"/>
    <property type="match status" value="1"/>
</dbReference>
<dbReference type="EMBL" id="JAUSTW010000009">
    <property type="protein sequence ID" value="MDQ0201495.1"/>
    <property type="molecule type" value="Genomic_DNA"/>
</dbReference>